<organism evidence="2">
    <name type="scientific">Pseudomonas marvdashtae</name>
    <dbReference type="NCBI Taxonomy" id="2745500"/>
    <lineage>
        <taxon>Bacteria</taxon>
        <taxon>Pseudomonadati</taxon>
        <taxon>Pseudomonadota</taxon>
        <taxon>Gammaproteobacteria</taxon>
        <taxon>Pseudomonadales</taxon>
        <taxon>Pseudomonadaceae</taxon>
        <taxon>Pseudomonas</taxon>
    </lineage>
</organism>
<dbReference type="EMBL" id="JABWQX020000001">
    <property type="protein sequence ID" value="MBV4552564.1"/>
    <property type="molecule type" value="Genomic_DNA"/>
</dbReference>
<name>A0A923FMK1_9PSED</name>
<dbReference type="AlphaFoldDB" id="A0A923FMK1"/>
<dbReference type="Proteomes" id="UP000659438">
    <property type="component" value="Unassembled WGS sequence"/>
</dbReference>
<reference evidence="2" key="2">
    <citation type="submission" date="2020-07" db="EMBL/GenBank/DDBJ databases">
        <authorList>
            <person name="Lood C."/>
            <person name="Girard L."/>
        </authorList>
    </citation>
    <scope>NUCLEOTIDE SEQUENCE</scope>
    <source>
        <strain evidence="2">SWRI102</strain>
    </source>
</reference>
<proteinExistence type="predicted"/>
<dbReference type="InterPro" id="IPR029068">
    <property type="entry name" value="Glyas_Bleomycin-R_OHBP_Dase"/>
</dbReference>
<feature type="domain" description="VOC" evidence="1">
    <location>
        <begin position="4"/>
        <end position="116"/>
    </location>
</feature>
<dbReference type="SUPFAM" id="SSF54593">
    <property type="entry name" value="Glyoxalase/Bleomycin resistance protein/Dihydroxybiphenyl dioxygenase"/>
    <property type="match status" value="1"/>
</dbReference>
<accession>A0A923FMK1</accession>
<comment type="caution">
    <text evidence="2">The sequence shown here is derived from an EMBL/GenBank/DDBJ whole genome shotgun (WGS) entry which is preliminary data.</text>
</comment>
<dbReference type="PROSITE" id="PS51819">
    <property type="entry name" value="VOC"/>
    <property type="match status" value="1"/>
</dbReference>
<dbReference type="Pfam" id="PF00903">
    <property type="entry name" value="Glyoxalase"/>
    <property type="match status" value="1"/>
</dbReference>
<dbReference type="InterPro" id="IPR004360">
    <property type="entry name" value="Glyas_Fos-R_dOase_dom"/>
</dbReference>
<keyword evidence="4" id="KW-1185">Reference proteome</keyword>
<reference evidence="2 4" key="1">
    <citation type="journal article" date="2020" name="Microorganisms">
        <title>Reliable Identification of Environmental Pseudomonas Isolates Using the rpoD Gene.</title>
        <authorList>
            <consortium name="The Broad Institute Genome Sequencing Platform"/>
            <person name="Girard L."/>
            <person name="Lood C."/>
            <person name="Rokni-Zadeh H."/>
            <person name="van Noort V."/>
            <person name="Lavigne R."/>
            <person name="De Mot R."/>
        </authorList>
    </citation>
    <scope>NUCLEOTIDE SEQUENCE</scope>
    <source>
        <strain evidence="2 4">SWRI102</strain>
    </source>
</reference>
<sequence>MQPSLNRIMLYVRNVQETCDFYQHHFGFVSTRDADDRVVELRSANGGAILMAHLAAKSVKTGQVTVKLVFDIEDVDGFKEKCLMQGLKFGATHKADGYTFANAKDPDGNSISISSRAFAARYN</sequence>
<dbReference type="Gene3D" id="3.10.180.10">
    <property type="entry name" value="2,3-Dihydroxybiphenyl 1,2-Dioxygenase, domain 1"/>
    <property type="match status" value="1"/>
</dbReference>
<evidence type="ECO:0000313" key="3">
    <source>
        <dbReference type="EMBL" id="MBV4552564.1"/>
    </source>
</evidence>
<evidence type="ECO:0000313" key="4">
    <source>
        <dbReference type="Proteomes" id="UP000659438"/>
    </source>
</evidence>
<evidence type="ECO:0000259" key="1">
    <source>
        <dbReference type="PROSITE" id="PS51819"/>
    </source>
</evidence>
<gene>
    <name evidence="3" type="ORF">HU742_015575</name>
    <name evidence="2" type="ORF">HU742_10390</name>
</gene>
<protein>
    <submittedName>
        <fullName evidence="2">VOC family protein</fullName>
    </submittedName>
</protein>
<dbReference type="RefSeq" id="WP_186643292.1">
    <property type="nucleotide sequence ID" value="NZ_JABWQX020000001.1"/>
</dbReference>
<dbReference type="EMBL" id="JABWQX010000002">
    <property type="protein sequence ID" value="MBC3395614.1"/>
    <property type="molecule type" value="Genomic_DNA"/>
</dbReference>
<reference evidence="3" key="3">
    <citation type="submission" date="2021-06" db="EMBL/GenBank/DDBJ databases">
        <title>Updating the genus Pseudomonas: Description of 43 new species and partition of the Pseudomonas putida group.</title>
        <authorList>
            <person name="Girard L."/>
            <person name="Lood C."/>
            <person name="Vandamme P."/>
            <person name="Rokni-Zadeh H."/>
            <person name="Van Noort V."/>
            <person name="Hofte M."/>
            <person name="Lavigne R."/>
            <person name="De Mot R."/>
        </authorList>
    </citation>
    <scope>NUCLEOTIDE SEQUENCE</scope>
    <source>
        <strain evidence="3">SWRI102</strain>
    </source>
</reference>
<evidence type="ECO:0000313" key="2">
    <source>
        <dbReference type="EMBL" id="MBC3395614.1"/>
    </source>
</evidence>
<dbReference type="InterPro" id="IPR037523">
    <property type="entry name" value="VOC_core"/>
</dbReference>